<feature type="domain" description="Thioredoxin" evidence="5">
    <location>
        <begin position="332"/>
        <end position="497"/>
    </location>
</feature>
<evidence type="ECO:0000256" key="2">
    <source>
        <dbReference type="ARBA" id="ARBA00022748"/>
    </source>
</evidence>
<evidence type="ECO:0000256" key="4">
    <source>
        <dbReference type="ARBA" id="ARBA00023284"/>
    </source>
</evidence>
<keyword evidence="4" id="KW-0676">Redox-active center</keyword>
<evidence type="ECO:0000256" key="1">
    <source>
        <dbReference type="ARBA" id="ARBA00004196"/>
    </source>
</evidence>
<comment type="caution">
    <text evidence="6">The sequence shown here is derived from an EMBL/GenBank/DDBJ whole genome shotgun (WGS) entry which is preliminary data.</text>
</comment>
<dbReference type="InterPro" id="IPR036249">
    <property type="entry name" value="Thioredoxin-like_sf"/>
</dbReference>
<sequence length="497" mass="57782">MRIKGIILILLVVGLFNCSKKQEGITINGKVNSRHPEKVEFTTPIGGKWFYGNKRSITTDSAGRFQIKMNVDKPSFVTIYVPRKASGILLVEPGKTYDVNIEPEINQRKFQVISEDSTGQNFYNTMPAPDFHIWSGLKAFLNDSILSEIPSKIKEIEKKEISEFDKLLKNGDISRPFYELAILDRKSYYLALEARVAVFFLKKYFSEKNVYGINVAKDLWGEKFKMLKLNESDHIRSPWVYALTNNFIHFNQLISNGFNAEELKRKYGSGDIYKDQILAAEKYLKGNILEYYVSSYIFFNCWQNKDNSKKLIEAYNYFNKEYPNSSYTNHLTASVQPIIDFHNKLADPTINKKIKLIENYQHINTFDELVNTLQGKKVFVDIWGTWCGPCKREFQQKNKSTELFKSKNITTLYICEGNNSKEKVWKGMIKYYDLEGYHILTNEMLLADIIDRFGNNGSFTYPRYLLVDESGHVVNKQASYPSKTEQLEKEINESYVW</sequence>
<dbReference type="PROSITE" id="PS51352">
    <property type="entry name" value="THIOREDOXIN_2"/>
    <property type="match status" value="1"/>
</dbReference>
<comment type="subcellular location">
    <subcellularLocation>
        <location evidence="1">Cell envelope</location>
    </subcellularLocation>
</comment>
<dbReference type="PANTHER" id="PTHR42852:SF6">
    <property type="entry name" value="THIOL:DISULFIDE INTERCHANGE PROTEIN DSBE"/>
    <property type="match status" value="1"/>
</dbReference>
<name>A0ABT8L3W1_9BACT</name>
<keyword evidence="2" id="KW-0201">Cytochrome c-type biogenesis</keyword>
<dbReference type="CDD" id="cd02966">
    <property type="entry name" value="TlpA_like_family"/>
    <property type="match status" value="1"/>
</dbReference>
<evidence type="ECO:0000259" key="5">
    <source>
        <dbReference type="PROSITE" id="PS51352"/>
    </source>
</evidence>
<gene>
    <name evidence="6" type="ORF">QQ020_05495</name>
</gene>
<dbReference type="Proteomes" id="UP001172083">
    <property type="component" value="Unassembled WGS sequence"/>
</dbReference>
<dbReference type="InterPro" id="IPR050553">
    <property type="entry name" value="Thioredoxin_ResA/DsbE_sf"/>
</dbReference>
<dbReference type="Pfam" id="PF08534">
    <property type="entry name" value="Redoxin"/>
    <property type="match status" value="1"/>
</dbReference>
<dbReference type="InterPro" id="IPR013766">
    <property type="entry name" value="Thioredoxin_domain"/>
</dbReference>
<evidence type="ECO:0000313" key="6">
    <source>
        <dbReference type="EMBL" id="MDN5211490.1"/>
    </source>
</evidence>
<organism evidence="6 7">
    <name type="scientific">Agaribacillus aureus</name>
    <dbReference type="NCBI Taxonomy" id="3051825"/>
    <lineage>
        <taxon>Bacteria</taxon>
        <taxon>Pseudomonadati</taxon>
        <taxon>Bacteroidota</taxon>
        <taxon>Cytophagia</taxon>
        <taxon>Cytophagales</taxon>
        <taxon>Splendidivirgaceae</taxon>
        <taxon>Agaribacillus</taxon>
    </lineage>
</organism>
<dbReference type="SUPFAM" id="SSF52833">
    <property type="entry name" value="Thioredoxin-like"/>
    <property type="match status" value="1"/>
</dbReference>
<dbReference type="RefSeq" id="WP_346756823.1">
    <property type="nucleotide sequence ID" value="NZ_JAUJEB010000001.1"/>
</dbReference>
<reference evidence="6" key="1">
    <citation type="submission" date="2023-06" db="EMBL/GenBank/DDBJ databases">
        <title>Genomic of Agaribacillus aureum.</title>
        <authorList>
            <person name="Wang G."/>
        </authorList>
    </citation>
    <scope>NUCLEOTIDE SEQUENCE</scope>
    <source>
        <strain evidence="6">BMA12</strain>
    </source>
</reference>
<dbReference type="EMBL" id="JAUJEB010000001">
    <property type="protein sequence ID" value="MDN5211490.1"/>
    <property type="molecule type" value="Genomic_DNA"/>
</dbReference>
<evidence type="ECO:0000313" key="7">
    <source>
        <dbReference type="Proteomes" id="UP001172083"/>
    </source>
</evidence>
<keyword evidence="7" id="KW-1185">Reference proteome</keyword>
<proteinExistence type="predicted"/>
<evidence type="ECO:0000256" key="3">
    <source>
        <dbReference type="ARBA" id="ARBA00023157"/>
    </source>
</evidence>
<dbReference type="Gene3D" id="3.40.30.10">
    <property type="entry name" value="Glutaredoxin"/>
    <property type="match status" value="1"/>
</dbReference>
<dbReference type="InterPro" id="IPR013740">
    <property type="entry name" value="Redoxin"/>
</dbReference>
<keyword evidence="3" id="KW-1015">Disulfide bond</keyword>
<accession>A0ABT8L3W1</accession>
<dbReference type="PANTHER" id="PTHR42852">
    <property type="entry name" value="THIOL:DISULFIDE INTERCHANGE PROTEIN DSBE"/>
    <property type="match status" value="1"/>
</dbReference>
<protein>
    <submittedName>
        <fullName evidence="6">TlpA disulfide reductase family protein</fullName>
    </submittedName>
</protein>